<dbReference type="InterPro" id="IPR051170">
    <property type="entry name" value="Neural/epithelial_adhesion"/>
</dbReference>
<keyword evidence="9" id="KW-1185">Reference proteome</keyword>
<evidence type="ECO:0000313" key="7">
    <source>
        <dbReference type="EMBL" id="VDN54094.1"/>
    </source>
</evidence>
<dbReference type="OrthoDB" id="5982258at2759"/>
<feature type="domain" description="Ig-like" evidence="5">
    <location>
        <begin position="165"/>
        <end position="246"/>
    </location>
</feature>
<dbReference type="STRING" id="318479.A0A0N4URG5"/>
<dbReference type="PROSITE" id="PS50835">
    <property type="entry name" value="IG_LIKE"/>
    <property type="match status" value="4"/>
</dbReference>
<evidence type="ECO:0000256" key="3">
    <source>
        <dbReference type="ARBA" id="ARBA00023157"/>
    </source>
</evidence>
<reference evidence="10" key="1">
    <citation type="submission" date="2017-02" db="UniProtKB">
        <authorList>
            <consortium name="WormBaseParasite"/>
        </authorList>
    </citation>
    <scope>IDENTIFICATION</scope>
</reference>
<keyword evidence="1" id="KW-0732">Signal</keyword>
<dbReference type="SMART" id="SM00060">
    <property type="entry name" value="FN3"/>
    <property type="match status" value="1"/>
</dbReference>
<organism evidence="8 10">
    <name type="scientific">Dracunculus medinensis</name>
    <name type="common">Guinea worm</name>
    <dbReference type="NCBI Taxonomy" id="318479"/>
    <lineage>
        <taxon>Eukaryota</taxon>
        <taxon>Metazoa</taxon>
        <taxon>Ecdysozoa</taxon>
        <taxon>Nematoda</taxon>
        <taxon>Chromadorea</taxon>
        <taxon>Rhabditida</taxon>
        <taxon>Spirurina</taxon>
        <taxon>Dracunculoidea</taxon>
        <taxon>Dracunculidae</taxon>
        <taxon>Dracunculus</taxon>
    </lineage>
</organism>
<dbReference type="PANTHER" id="PTHR12231:SF218">
    <property type="entry name" value="MICROFIBRILLAR-ASSOCIATED PROTEIN 3-LIKE"/>
    <property type="match status" value="1"/>
</dbReference>
<protein>
    <submittedName>
        <fullName evidence="10">Contactin</fullName>
    </submittedName>
</protein>
<dbReference type="CDD" id="cd00096">
    <property type="entry name" value="Ig"/>
    <property type="match status" value="1"/>
</dbReference>
<dbReference type="InterPro" id="IPR003599">
    <property type="entry name" value="Ig_sub"/>
</dbReference>
<feature type="domain" description="Fibronectin type-III" evidence="6">
    <location>
        <begin position="540"/>
        <end position="638"/>
    </location>
</feature>
<dbReference type="Gene3D" id="2.60.40.10">
    <property type="entry name" value="Immunoglobulins"/>
    <property type="match status" value="5"/>
</dbReference>
<dbReference type="SUPFAM" id="SSF48726">
    <property type="entry name" value="Immunoglobulin"/>
    <property type="match status" value="4"/>
</dbReference>
<dbReference type="AlphaFoldDB" id="A0A0N4URG5"/>
<evidence type="ECO:0000256" key="4">
    <source>
        <dbReference type="ARBA" id="ARBA00023319"/>
    </source>
</evidence>
<evidence type="ECO:0000259" key="6">
    <source>
        <dbReference type="PROSITE" id="PS50853"/>
    </source>
</evidence>
<evidence type="ECO:0000259" key="5">
    <source>
        <dbReference type="PROSITE" id="PS50835"/>
    </source>
</evidence>
<reference evidence="7 9" key="2">
    <citation type="submission" date="2018-11" db="EMBL/GenBank/DDBJ databases">
        <authorList>
            <consortium name="Pathogen Informatics"/>
        </authorList>
    </citation>
    <scope>NUCLEOTIDE SEQUENCE [LARGE SCALE GENOMIC DNA]</scope>
</reference>
<dbReference type="Pfam" id="PF07679">
    <property type="entry name" value="I-set"/>
    <property type="match status" value="2"/>
</dbReference>
<dbReference type="Pfam" id="PF00041">
    <property type="entry name" value="fn3"/>
    <property type="match status" value="1"/>
</dbReference>
<accession>A0A0N4URG5</accession>
<evidence type="ECO:0000256" key="1">
    <source>
        <dbReference type="ARBA" id="ARBA00022729"/>
    </source>
</evidence>
<feature type="domain" description="Ig-like" evidence="5">
    <location>
        <begin position="249"/>
        <end position="340"/>
    </location>
</feature>
<evidence type="ECO:0000313" key="8">
    <source>
        <dbReference type="Proteomes" id="UP000038040"/>
    </source>
</evidence>
<keyword evidence="4" id="KW-0393">Immunoglobulin domain</keyword>
<dbReference type="InterPro" id="IPR003961">
    <property type="entry name" value="FN3_dom"/>
</dbReference>
<dbReference type="SMART" id="SM00409">
    <property type="entry name" value="IG"/>
    <property type="match status" value="4"/>
</dbReference>
<gene>
    <name evidence="7" type="ORF">DME_LOCUS4067</name>
</gene>
<dbReference type="InterPro" id="IPR013098">
    <property type="entry name" value="Ig_I-set"/>
</dbReference>
<evidence type="ECO:0000256" key="2">
    <source>
        <dbReference type="ARBA" id="ARBA00022737"/>
    </source>
</evidence>
<proteinExistence type="predicted"/>
<keyword evidence="2" id="KW-0677">Repeat</keyword>
<dbReference type="Proteomes" id="UP000274756">
    <property type="component" value="Unassembled WGS sequence"/>
</dbReference>
<dbReference type="CDD" id="cd00063">
    <property type="entry name" value="FN3"/>
    <property type="match status" value="1"/>
</dbReference>
<dbReference type="InterPro" id="IPR007110">
    <property type="entry name" value="Ig-like_dom"/>
</dbReference>
<dbReference type="EMBL" id="UYYG01000268">
    <property type="protein sequence ID" value="VDN54094.1"/>
    <property type="molecule type" value="Genomic_DNA"/>
</dbReference>
<name>A0A0N4URG5_DRAME</name>
<dbReference type="WBParaSite" id="DME_0001064601-mRNA-1">
    <property type="protein sequence ID" value="DME_0001064601-mRNA-1"/>
    <property type="gene ID" value="DME_0001064601"/>
</dbReference>
<dbReference type="PROSITE" id="PS50853">
    <property type="entry name" value="FN3"/>
    <property type="match status" value="1"/>
</dbReference>
<keyword evidence="3" id="KW-1015">Disulfide bond</keyword>
<dbReference type="InterPro" id="IPR003598">
    <property type="entry name" value="Ig_sub2"/>
</dbReference>
<dbReference type="InterPro" id="IPR013783">
    <property type="entry name" value="Ig-like_fold"/>
</dbReference>
<dbReference type="GO" id="GO:0043005">
    <property type="term" value="C:neuron projection"/>
    <property type="evidence" value="ECO:0007669"/>
    <property type="project" value="TreeGrafter"/>
</dbReference>
<dbReference type="InterPro" id="IPR036179">
    <property type="entry name" value="Ig-like_dom_sf"/>
</dbReference>
<feature type="domain" description="Ig-like" evidence="5">
    <location>
        <begin position="362"/>
        <end position="429"/>
    </location>
</feature>
<dbReference type="SUPFAM" id="SSF49265">
    <property type="entry name" value="Fibronectin type III"/>
    <property type="match status" value="1"/>
</dbReference>
<dbReference type="Proteomes" id="UP000038040">
    <property type="component" value="Unplaced"/>
</dbReference>
<sequence length="669" mass="76894">MSSYWNTFSTNLLVSKWNRKDVAYSTYHCTAENNYGRVRSVDAIIRPTFIASFYNLRMDVFPLNHANGGSRIECQAPSHYPRSYSFSWMINGSTARFVLQTQRIFISTDGTLYFSYHIPEDANSYACSLVMPSIQGGHYGPFFNLRLPPYFLVKPFKPIIDEFRPLVFPEHPQIGNLVILECFAYGRPAPRYEWIRTDGRYLNAKPMNFGRILRIDNARADNAGRYLCIAINELGQDSAEINLAFSVKPEFLWPLYDQIVASNCTVVFDCRLNSPDGVIIEWFKNSKILSPLLMSSADRMRFKIENNRLTISSTRFEDSGIYQCIASNHVGSASSSARLTVQNFKPQFDANMPKKIYAVVPCIYFALPRGRIAWFGHNAEPINTKGRVRYETNFIPILIIEKIEHSDAGKYICAVANDEGQSQFEIEIIIFEKPTLVINPYIGTDVSNIACEIEMFCKNVAQCPEPLFEWFINEMPLRSLPRYAQIHTTLSEEYGILKNGIRMKQKIQLQLPSILYSSRFKCKSLHGVLSELNLIPPPVLPTDLRLHSISCNNIKLSWKQPLFANIDDCTIEIRTKDNMKWQSIPEHNLVTTKEDNILIFKISHLRPNTDYQFRVKFKNSNELSYVFQSTEWIRTSNSAPVGTVDDLHWRNLDDKTILIAWNSCHTVNL</sequence>
<dbReference type="PANTHER" id="PTHR12231">
    <property type="entry name" value="CTX-RELATED TYPE I TRANSMEMBRANE PROTEIN"/>
    <property type="match status" value="1"/>
</dbReference>
<dbReference type="InterPro" id="IPR036116">
    <property type="entry name" value="FN3_sf"/>
</dbReference>
<dbReference type="Pfam" id="PF13927">
    <property type="entry name" value="Ig_3"/>
    <property type="match status" value="1"/>
</dbReference>
<evidence type="ECO:0000313" key="10">
    <source>
        <dbReference type="WBParaSite" id="DME_0001064601-mRNA-1"/>
    </source>
</evidence>
<evidence type="ECO:0000313" key="9">
    <source>
        <dbReference type="Proteomes" id="UP000274756"/>
    </source>
</evidence>
<dbReference type="SMART" id="SM00408">
    <property type="entry name" value="IGc2"/>
    <property type="match status" value="3"/>
</dbReference>
<feature type="domain" description="Ig-like" evidence="5">
    <location>
        <begin position="47"/>
        <end position="129"/>
    </location>
</feature>